<dbReference type="Proteomes" id="UP000199413">
    <property type="component" value="Unassembled WGS sequence"/>
</dbReference>
<evidence type="ECO:0000259" key="2">
    <source>
        <dbReference type="SMART" id="SM00829"/>
    </source>
</evidence>
<feature type="domain" description="Enoyl reductase (ER)" evidence="2">
    <location>
        <begin position="10"/>
        <end position="301"/>
    </location>
</feature>
<keyword evidence="4" id="KW-1185">Reference proteome</keyword>
<dbReference type="InterPro" id="IPR051397">
    <property type="entry name" value="Zn-ADH-like_protein"/>
</dbReference>
<dbReference type="SUPFAM" id="SSF50129">
    <property type="entry name" value="GroES-like"/>
    <property type="match status" value="1"/>
</dbReference>
<dbReference type="AlphaFoldDB" id="A0A1C6SMW2"/>
<dbReference type="InterPro" id="IPR013149">
    <property type="entry name" value="ADH-like_C"/>
</dbReference>
<dbReference type="InterPro" id="IPR036291">
    <property type="entry name" value="NAD(P)-bd_dom_sf"/>
</dbReference>
<dbReference type="SUPFAM" id="SSF51735">
    <property type="entry name" value="NAD(P)-binding Rossmann-fold domains"/>
    <property type="match status" value="1"/>
</dbReference>
<organism evidence="3 4">
    <name type="scientific">Micromonospora rhizosphaerae</name>
    <dbReference type="NCBI Taxonomy" id="568872"/>
    <lineage>
        <taxon>Bacteria</taxon>
        <taxon>Bacillati</taxon>
        <taxon>Actinomycetota</taxon>
        <taxon>Actinomycetes</taxon>
        <taxon>Micromonosporales</taxon>
        <taxon>Micromonosporaceae</taxon>
        <taxon>Micromonospora</taxon>
    </lineage>
</organism>
<dbReference type="PANTHER" id="PTHR43677">
    <property type="entry name" value="SHORT-CHAIN DEHYDROGENASE/REDUCTASE"/>
    <property type="match status" value="1"/>
</dbReference>
<proteinExistence type="predicted"/>
<evidence type="ECO:0000313" key="4">
    <source>
        <dbReference type="Proteomes" id="UP000199413"/>
    </source>
</evidence>
<evidence type="ECO:0000256" key="1">
    <source>
        <dbReference type="SAM" id="MobiDB-lite"/>
    </source>
</evidence>
<dbReference type="Pfam" id="PF00107">
    <property type="entry name" value="ADH_zinc_N"/>
    <property type="match status" value="1"/>
</dbReference>
<evidence type="ECO:0000313" key="3">
    <source>
        <dbReference type="EMBL" id="SCL30702.1"/>
    </source>
</evidence>
<dbReference type="STRING" id="568872.GA0070624_4127"/>
<sequence>MRAITLQEPGAALTDDLPQPSPGPGEVLVRVRGSSLNGFDKKAAAGMMKGAMEYRSPAILGKDFAGTVEAVGEGASRFGVGDAVYGVVMRSYLGDGAWADFVAVGDQYGINHVPEGLDLPTAGALGLAGTTALDAVDAIAPKPGETVLIAGATGGVGAFAIQYVAAAGARVIATARPGAATDFVRQLGAAEVVDYTGDLSGQVRAIAPDGVPAVVHLAGDGAQLAALLTPEGRLASTIGFGPDQHPAAISIMGRPDPATLDRLAGDAAAGRLRVPVSRRYDLAGVPQALAEFAGALGKLAITVS</sequence>
<dbReference type="RefSeq" id="WP_091343438.1">
    <property type="nucleotide sequence ID" value="NZ_FMHV01000002.1"/>
</dbReference>
<dbReference type="PANTHER" id="PTHR43677:SF1">
    <property type="entry name" value="ACRYLYL-COA REDUCTASE ACUI-RELATED"/>
    <property type="match status" value="1"/>
</dbReference>
<dbReference type="InterPro" id="IPR013154">
    <property type="entry name" value="ADH-like_N"/>
</dbReference>
<protein>
    <submittedName>
        <fullName evidence="3">NADPH:quinone reductase</fullName>
    </submittedName>
</protein>
<dbReference type="GO" id="GO:0043957">
    <property type="term" value="F:acryloyl-CoA reductase (NADPH) activity"/>
    <property type="evidence" value="ECO:0007669"/>
    <property type="project" value="TreeGrafter"/>
</dbReference>
<dbReference type="SMART" id="SM00829">
    <property type="entry name" value="PKS_ER"/>
    <property type="match status" value="1"/>
</dbReference>
<dbReference type="OrthoDB" id="3175656at2"/>
<dbReference type="Gene3D" id="3.90.180.10">
    <property type="entry name" value="Medium-chain alcohol dehydrogenases, catalytic domain"/>
    <property type="match status" value="1"/>
</dbReference>
<dbReference type="Gene3D" id="3.40.50.720">
    <property type="entry name" value="NAD(P)-binding Rossmann-like Domain"/>
    <property type="match status" value="1"/>
</dbReference>
<accession>A0A1C6SMW2</accession>
<name>A0A1C6SMW2_9ACTN</name>
<dbReference type="InterPro" id="IPR011032">
    <property type="entry name" value="GroES-like_sf"/>
</dbReference>
<reference evidence="4" key="1">
    <citation type="submission" date="2016-06" db="EMBL/GenBank/DDBJ databases">
        <authorList>
            <person name="Varghese N."/>
            <person name="Submissions Spin"/>
        </authorList>
    </citation>
    <scope>NUCLEOTIDE SEQUENCE [LARGE SCALE GENOMIC DNA]</scope>
    <source>
        <strain evidence="4">DSM 45431</strain>
    </source>
</reference>
<dbReference type="InterPro" id="IPR020843">
    <property type="entry name" value="ER"/>
</dbReference>
<dbReference type="Pfam" id="PF08240">
    <property type="entry name" value="ADH_N"/>
    <property type="match status" value="1"/>
</dbReference>
<gene>
    <name evidence="3" type="ORF">GA0070624_4127</name>
</gene>
<feature type="region of interest" description="Disordered" evidence="1">
    <location>
        <begin position="1"/>
        <end position="24"/>
    </location>
</feature>
<dbReference type="CDD" id="cd05289">
    <property type="entry name" value="MDR_like_2"/>
    <property type="match status" value="1"/>
</dbReference>
<dbReference type="EMBL" id="FMHV01000002">
    <property type="protein sequence ID" value="SCL30702.1"/>
    <property type="molecule type" value="Genomic_DNA"/>
</dbReference>